<dbReference type="RefSeq" id="WP_145066242.1">
    <property type="nucleotide sequence ID" value="NZ_CP036287.1"/>
</dbReference>
<name>A0A518BLD0_9BACT</name>
<protein>
    <recommendedName>
        <fullName evidence="3">ATP-grasp domain-containing protein</fullName>
    </recommendedName>
</protein>
<evidence type="ECO:0008006" key="3">
    <source>
        <dbReference type="Google" id="ProtNLM"/>
    </source>
</evidence>
<dbReference type="KEGG" id="pbap:Pla133_28700"/>
<dbReference type="AlphaFoldDB" id="A0A518BLD0"/>
<reference evidence="1 2" key="1">
    <citation type="submission" date="2019-02" db="EMBL/GenBank/DDBJ databases">
        <title>Deep-cultivation of Planctomycetes and their phenomic and genomic characterization uncovers novel biology.</title>
        <authorList>
            <person name="Wiegand S."/>
            <person name="Jogler M."/>
            <person name="Boedeker C."/>
            <person name="Pinto D."/>
            <person name="Vollmers J."/>
            <person name="Rivas-Marin E."/>
            <person name="Kohn T."/>
            <person name="Peeters S.H."/>
            <person name="Heuer A."/>
            <person name="Rast P."/>
            <person name="Oberbeckmann S."/>
            <person name="Bunk B."/>
            <person name="Jeske O."/>
            <person name="Meyerdierks A."/>
            <person name="Storesund J.E."/>
            <person name="Kallscheuer N."/>
            <person name="Luecker S."/>
            <person name="Lage O.M."/>
            <person name="Pohl T."/>
            <person name="Merkel B.J."/>
            <person name="Hornburger P."/>
            <person name="Mueller R.-W."/>
            <person name="Bruemmer F."/>
            <person name="Labrenz M."/>
            <person name="Spormann A.M."/>
            <person name="Op den Camp H."/>
            <person name="Overmann J."/>
            <person name="Amann R."/>
            <person name="Jetten M.S.M."/>
            <person name="Mascher T."/>
            <person name="Medema M.H."/>
            <person name="Devos D.P."/>
            <person name="Kaster A.-K."/>
            <person name="Ovreas L."/>
            <person name="Rohde M."/>
            <person name="Galperin M.Y."/>
            <person name="Jogler C."/>
        </authorList>
    </citation>
    <scope>NUCLEOTIDE SEQUENCE [LARGE SCALE GENOMIC DNA]</scope>
    <source>
        <strain evidence="1 2">Pla133</strain>
    </source>
</reference>
<sequence>MDRRRPLLLNLDAELELARPRSYRPSAAVTERVRVEAAHLAAILPATLLPLIPGAEPPRLEGLGEASAWCPTPSALASLAALGFEPPAAPSMAILRRANSRSFLSRIETQGEPLPESTWASSPSAVHAHLRAHPHVAQWLAKREFGGAGRGRRRLRQALAATDLRWIEGAFVRGQGDDLRRQLRIEPQVEVALEWTRHGLLRPSGELRLGEPCVQVSDPRGAWSHTRLARPGELEPDELAALDAALRAAAAALVDLGYFGPLGVDGFRWIDTDGCRRVRAVGELHARYTTGWWLGTASWRDQ</sequence>
<organism evidence="1 2">
    <name type="scientific">Engelhardtia mirabilis</name>
    <dbReference type="NCBI Taxonomy" id="2528011"/>
    <lineage>
        <taxon>Bacteria</taxon>
        <taxon>Pseudomonadati</taxon>
        <taxon>Planctomycetota</taxon>
        <taxon>Planctomycetia</taxon>
        <taxon>Planctomycetia incertae sedis</taxon>
        <taxon>Engelhardtia</taxon>
    </lineage>
</organism>
<dbReference type="EMBL" id="CP036287">
    <property type="protein sequence ID" value="QDU67781.1"/>
    <property type="molecule type" value="Genomic_DNA"/>
</dbReference>
<dbReference type="Proteomes" id="UP000316921">
    <property type="component" value="Chromosome"/>
</dbReference>
<evidence type="ECO:0000313" key="1">
    <source>
        <dbReference type="EMBL" id="QDU67781.1"/>
    </source>
</evidence>
<proteinExistence type="predicted"/>
<keyword evidence="2" id="KW-1185">Reference proteome</keyword>
<gene>
    <name evidence="1" type="ORF">Pla133_28700</name>
</gene>
<accession>A0A518BLD0</accession>
<evidence type="ECO:0000313" key="2">
    <source>
        <dbReference type="Proteomes" id="UP000316921"/>
    </source>
</evidence>